<proteinExistence type="predicted"/>
<feature type="non-terminal residue" evidence="2">
    <location>
        <position position="1"/>
    </location>
</feature>
<comment type="caution">
    <text evidence="2">The sequence shown here is derived from an EMBL/GenBank/DDBJ whole genome shotgun (WGS) entry which is preliminary data.</text>
</comment>
<evidence type="ECO:0000256" key="1">
    <source>
        <dbReference type="SAM" id="MobiDB-lite"/>
    </source>
</evidence>
<dbReference type="Proteomes" id="UP001314170">
    <property type="component" value="Unassembled WGS sequence"/>
</dbReference>
<evidence type="ECO:0000313" key="3">
    <source>
        <dbReference type="Proteomes" id="UP001314170"/>
    </source>
</evidence>
<dbReference type="EMBL" id="CAWUPB010001197">
    <property type="protein sequence ID" value="CAK7356130.1"/>
    <property type="molecule type" value="Genomic_DNA"/>
</dbReference>
<feature type="compositionally biased region" description="Polar residues" evidence="1">
    <location>
        <begin position="27"/>
        <end position="37"/>
    </location>
</feature>
<accession>A0AAV1SUA0</accession>
<feature type="region of interest" description="Disordered" evidence="1">
    <location>
        <begin position="1"/>
        <end position="50"/>
    </location>
</feature>
<protein>
    <recommendedName>
        <fullName evidence="4">Tat protein</fullName>
    </recommendedName>
</protein>
<evidence type="ECO:0000313" key="2">
    <source>
        <dbReference type="EMBL" id="CAK7356130.1"/>
    </source>
</evidence>
<reference evidence="2 3" key="1">
    <citation type="submission" date="2024-01" db="EMBL/GenBank/DDBJ databases">
        <authorList>
            <person name="Waweru B."/>
        </authorList>
    </citation>
    <scope>NUCLEOTIDE SEQUENCE [LARGE SCALE GENOMIC DNA]</scope>
</reference>
<sequence>HLPATKAVGKGPTKRKPREAAERKDPTSGSNNISGTRTGEGGAHNSTETP</sequence>
<organism evidence="2 3">
    <name type="scientific">Dovyalis caffra</name>
    <dbReference type="NCBI Taxonomy" id="77055"/>
    <lineage>
        <taxon>Eukaryota</taxon>
        <taxon>Viridiplantae</taxon>
        <taxon>Streptophyta</taxon>
        <taxon>Embryophyta</taxon>
        <taxon>Tracheophyta</taxon>
        <taxon>Spermatophyta</taxon>
        <taxon>Magnoliopsida</taxon>
        <taxon>eudicotyledons</taxon>
        <taxon>Gunneridae</taxon>
        <taxon>Pentapetalae</taxon>
        <taxon>rosids</taxon>
        <taxon>fabids</taxon>
        <taxon>Malpighiales</taxon>
        <taxon>Salicaceae</taxon>
        <taxon>Flacourtieae</taxon>
        <taxon>Dovyalis</taxon>
    </lineage>
</organism>
<evidence type="ECO:0008006" key="4">
    <source>
        <dbReference type="Google" id="ProtNLM"/>
    </source>
</evidence>
<keyword evidence="3" id="KW-1185">Reference proteome</keyword>
<gene>
    <name evidence="2" type="ORF">DCAF_LOCUS26399</name>
</gene>
<dbReference type="AlphaFoldDB" id="A0AAV1SUA0"/>
<name>A0AAV1SUA0_9ROSI</name>